<reference evidence="2 3" key="1">
    <citation type="submission" date="2018-08" db="EMBL/GenBank/DDBJ databases">
        <title>Aphanomyces genome sequencing and annotation.</title>
        <authorList>
            <person name="Minardi D."/>
            <person name="Oidtmann B."/>
            <person name="Van Der Giezen M."/>
            <person name="Studholme D.J."/>
        </authorList>
    </citation>
    <scope>NUCLEOTIDE SEQUENCE [LARGE SCALE GENOMIC DNA]</scope>
    <source>
        <strain evidence="2 3">Si</strain>
    </source>
</reference>
<dbReference type="InterPro" id="IPR002913">
    <property type="entry name" value="START_lipid-bd_dom"/>
</dbReference>
<dbReference type="InterPro" id="IPR023393">
    <property type="entry name" value="START-like_dom_sf"/>
</dbReference>
<evidence type="ECO:0000259" key="1">
    <source>
        <dbReference type="PROSITE" id="PS50848"/>
    </source>
</evidence>
<protein>
    <recommendedName>
        <fullName evidence="1">START domain-containing protein</fullName>
    </recommendedName>
</protein>
<dbReference type="PROSITE" id="PS50848">
    <property type="entry name" value="START"/>
    <property type="match status" value="1"/>
</dbReference>
<dbReference type="PANTHER" id="PTHR19308">
    <property type="entry name" value="PHOSPHATIDYLCHOLINE TRANSFER PROTEIN"/>
    <property type="match status" value="1"/>
</dbReference>
<accession>A0A3R7A3J8</accession>
<dbReference type="GO" id="GO:0008289">
    <property type="term" value="F:lipid binding"/>
    <property type="evidence" value="ECO:0007669"/>
    <property type="project" value="InterPro"/>
</dbReference>
<gene>
    <name evidence="2" type="ORF">DYB34_010638</name>
</gene>
<evidence type="ECO:0000313" key="3">
    <source>
        <dbReference type="Proteomes" id="UP000283543"/>
    </source>
</evidence>
<dbReference type="PANTHER" id="PTHR19308:SF14">
    <property type="entry name" value="START DOMAIN-CONTAINING PROTEIN"/>
    <property type="match status" value="1"/>
</dbReference>
<proteinExistence type="predicted"/>
<feature type="domain" description="START" evidence="1">
    <location>
        <begin position="19"/>
        <end position="174"/>
    </location>
</feature>
<dbReference type="AlphaFoldDB" id="A0A3R7A3J8"/>
<dbReference type="EMBL" id="QUTB01007139">
    <property type="protein sequence ID" value="RHY47195.1"/>
    <property type="molecule type" value="Genomic_DNA"/>
</dbReference>
<dbReference type="Proteomes" id="UP000283543">
    <property type="component" value="Unassembled WGS sequence"/>
</dbReference>
<dbReference type="Gene3D" id="3.30.530.20">
    <property type="match status" value="1"/>
</dbReference>
<dbReference type="CDD" id="cd00177">
    <property type="entry name" value="START"/>
    <property type="match status" value="1"/>
</dbReference>
<comment type="caution">
    <text evidence="2">The sequence shown here is derived from an EMBL/GenBank/DDBJ whole genome shotgun (WGS) entry which is preliminary data.</text>
</comment>
<dbReference type="SUPFAM" id="SSF55961">
    <property type="entry name" value="Bet v1-like"/>
    <property type="match status" value="1"/>
</dbReference>
<dbReference type="Pfam" id="PF01852">
    <property type="entry name" value="START"/>
    <property type="match status" value="1"/>
</dbReference>
<sequence>MKKTKIGGGLACSEASDWHAMKATAIVRSPAWFLADKLASAANMTTFDDMTAQCHELEAYTSSGKRYSVRHVLSKPVFATSTARNFVVVTMFKEDGGGGKRRFVIASRSLTSHASAPESKQYVGGINHPSGYVVDEMPDDLSCRVTMVAQLDLGGMLPALVMNALAVDAPFKLL</sequence>
<name>A0A3R7A3J8_APHAT</name>
<dbReference type="VEuPathDB" id="FungiDB:H257_07487"/>
<dbReference type="GO" id="GO:0005737">
    <property type="term" value="C:cytoplasm"/>
    <property type="evidence" value="ECO:0007669"/>
    <property type="project" value="UniProtKB-ARBA"/>
</dbReference>
<evidence type="ECO:0000313" key="2">
    <source>
        <dbReference type="EMBL" id="RHY47195.1"/>
    </source>
</evidence>
<organism evidence="2 3">
    <name type="scientific">Aphanomyces astaci</name>
    <name type="common">Crayfish plague agent</name>
    <dbReference type="NCBI Taxonomy" id="112090"/>
    <lineage>
        <taxon>Eukaryota</taxon>
        <taxon>Sar</taxon>
        <taxon>Stramenopiles</taxon>
        <taxon>Oomycota</taxon>
        <taxon>Saprolegniomycetes</taxon>
        <taxon>Saprolegniales</taxon>
        <taxon>Verrucalvaceae</taxon>
        <taxon>Aphanomyces</taxon>
    </lineage>
</organism>
<dbReference type="InterPro" id="IPR051213">
    <property type="entry name" value="START_lipid_transfer"/>
</dbReference>